<dbReference type="Pfam" id="PF00892">
    <property type="entry name" value="EamA"/>
    <property type="match status" value="2"/>
</dbReference>
<dbReference type="PANTHER" id="PTHR32322">
    <property type="entry name" value="INNER MEMBRANE TRANSPORTER"/>
    <property type="match status" value="1"/>
</dbReference>
<organism evidence="7 8">
    <name type="scientific">Roseiterribacter gracilis</name>
    <dbReference type="NCBI Taxonomy" id="2812848"/>
    <lineage>
        <taxon>Bacteria</taxon>
        <taxon>Pseudomonadati</taxon>
        <taxon>Pseudomonadota</taxon>
        <taxon>Alphaproteobacteria</taxon>
        <taxon>Rhodospirillales</taxon>
        <taxon>Roseiterribacteraceae</taxon>
        <taxon>Roseiterribacter</taxon>
    </lineage>
</organism>
<evidence type="ECO:0000256" key="5">
    <source>
        <dbReference type="SAM" id="Phobius"/>
    </source>
</evidence>
<proteinExistence type="predicted"/>
<dbReference type="Proteomes" id="UP000681075">
    <property type="component" value="Unassembled WGS sequence"/>
</dbReference>
<keyword evidence="8" id="KW-1185">Reference proteome</keyword>
<dbReference type="SUPFAM" id="SSF103481">
    <property type="entry name" value="Multidrug resistance efflux transporter EmrE"/>
    <property type="match status" value="2"/>
</dbReference>
<dbReference type="EMBL" id="BOPV01000001">
    <property type="protein sequence ID" value="GIL39771.1"/>
    <property type="molecule type" value="Genomic_DNA"/>
</dbReference>
<sequence>MSPRDLCLAVLVAALWGCNFVAAKLAMHDIPPLMTTGLRFVLVAALLLPFQRFPRGQFWPLVRVGMVLGVFHFGVLFWALRTVDAGSAAIVIQLQVPLGTLLAAILLGERVTRLQVFGIIVAFGGLVVVLGAPALADKPFEVALLLSAAFAFAFASIQSKQLASLPPFTQTAWLGAIAGPVLVALSLVLEQDAIARTVAAHWSSWGGFAYTVCASTLAGYGLWYTLLARNRVSHLMPFMLLVPVFAVLSGIAVLGEKLHVQIVVGGVLVLAGVALVVLRKAAPVPTLAEAD</sequence>
<name>A0A8S8XD12_9PROT</name>
<feature type="transmembrane region" description="Helical" evidence="5">
    <location>
        <begin position="171"/>
        <end position="188"/>
    </location>
</feature>
<feature type="transmembrane region" description="Helical" evidence="5">
    <location>
        <begin position="208"/>
        <end position="228"/>
    </location>
</feature>
<protein>
    <submittedName>
        <fullName evidence="7">Membrane protein</fullName>
    </submittedName>
</protein>
<evidence type="ECO:0000256" key="1">
    <source>
        <dbReference type="ARBA" id="ARBA00004141"/>
    </source>
</evidence>
<feature type="domain" description="EamA" evidence="6">
    <location>
        <begin position="142"/>
        <end position="277"/>
    </location>
</feature>
<dbReference type="AlphaFoldDB" id="A0A8S8XD12"/>
<dbReference type="GO" id="GO:0016020">
    <property type="term" value="C:membrane"/>
    <property type="evidence" value="ECO:0007669"/>
    <property type="project" value="UniProtKB-SubCell"/>
</dbReference>
<accession>A0A8S8XD12</accession>
<evidence type="ECO:0000256" key="2">
    <source>
        <dbReference type="ARBA" id="ARBA00022692"/>
    </source>
</evidence>
<feature type="transmembrane region" description="Helical" evidence="5">
    <location>
        <begin position="142"/>
        <end position="159"/>
    </location>
</feature>
<feature type="transmembrane region" description="Helical" evidence="5">
    <location>
        <begin position="260"/>
        <end position="278"/>
    </location>
</feature>
<keyword evidence="4 5" id="KW-0472">Membrane</keyword>
<feature type="transmembrane region" description="Helical" evidence="5">
    <location>
        <begin position="61"/>
        <end position="80"/>
    </location>
</feature>
<reference evidence="7" key="1">
    <citation type="submission" date="2021-02" db="EMBL/GenBank/DDBJ databases">
        <title>Genome sequence of Rhodospirillales sp. strain TMPK1 isolated from soil.</title>
        <authorList>
            <person name="Nakai R."/>
            <person name="Kusada H."/>
            <person name="Tamaki H."/>
        </authorList>
    </citation>
    <scope>NUCLEOTIDE SEQUENCE</scope>
    <source>
        <strain evidence="7">TMPK1</strain>
    </source>
</reference>
<feature type="transmembrane region" description="Helical" evidence="5">
    <location>
        <begin position="86"/>
        <end position="107"/>
    </location>
</feature>
<comment type="caution">
    <text evidence="7">The sequence shown here is derived from an EMBL/GenBank/DDBJ whole genome shotgun (WGS) entry which is preliminary data.</text>
</comment>
<evidence type="ECO:0000313" key="7">
    <source>
        <dbReference type="EMBL" id="GIL39771.1"/>
    </source>
</evidence>
<evidence type="ECO:0000256" key="3">
    <source>
        <dbReference type="ARBA" id="ARBA00022989"/>
    </source>
</evidence>
<gene>
    <name evidence="7" type="ORF">TMPK1_20080</name>
</gene>
<dbReference type="PANTHER" id="PTHR32322:SF9">
    <property type="entry name" value="AMINO-ACID METABOLITE EFFLUX PUMP-RELATED"/>
    <property type="match status" value="1"/>
</dbReference>
<feature type="transmembrane region" description="Helical" evidence="5">
    <location>
        <begin position="235"/>
        <end position="254"/>
    </location>
</feature>
<comment type="subcellular location">
    <subcellularLocation>
        <location evidence="1">Membrane</location>
        <topology evidence="1">Multi-pass membrane protein</topology>
    </subcellularLocation>
</comment>
<feature type="transmembrane region" description="Helical" evidence="5">
    <location>
        <begin position="114"/>
        <end position="136"/>
    </location>
</feature>
<dbReference type="Gene3D" id="1.10.3730.20">
    <property type="match status" value="1"/>
</dbReference>
<dbReference type="InterPro" id="IPR050638">
    <property type="entry name" value="AA-Vitamin_Transporters"/>
</dbReference>
<evidence type="ECO:0000259" key="6">
    <source>
        <dbReference type="Pfam" id="PF00892"/>
    </source>
</evidence>
<feature type="domain" description="EamA" evidence="6">
    <location>
        <begin position="6"/>
        <end position="130"/>
    </location>
</feature>
<evidence type="ECO:0000256" key="4">
    <source>
        <dbReference type="ARBA" id="ARBA00023136"/>
    </source>
</evidence>
<keyword evidence="2 5" id="KW-0812">Transmembrane</keyword>
<keyword evidence="3 5" id="KW-1133">Transmembrane helix</keyword>
<dbReference type="InterPro" id="IPR000620">
    <property type="entry name" value="EamA_dom"/>
</dbReference>
<dbReference type="InterPro" id="IPR037185">
    <property type="entry name" value="EmrE-like"/>
</dbReference>
<evidence type="ECO:0000313" key="8">
    <source>
        <dbReference type="Proteomes" id="UP000681075"/>
    </source>
</evidence>
<feature type="transmembrane region" description="Helical" evidence="5">
    <location>
        <begin position="32"/>
        <end position="49"/>
    </location>
</feature>
<dbReference type="RefSeq" id="WP_420242890.1">
    <property type="nucleotide sequence ID" value="NZ_BOPV01000001.1"/>
</dbReference>